<dbReference type="PANTHER" id="PTHR44826">
    <property type="entry name" value="SPORE COAT PROTEIN SP85"/>
    <property type="match status" value="1"/>
</dbReference>
<feature type="region of interest" description="Disordered" evidence="2">
    <location>
        <begin position="186"/>
        <end position="306"/>
    </location>
</feature>
<feature type="compositionally biased region" description="Basic and acidic residues" evidence="2">
    <location>
        <begin position="1439"/>
        <end position="1449"/>
    </location>
</feature>
<gene>
    <name evidence="3" type="ORF">BD626DRAFT_589157</name>
</gene>
<keyword evidence="4" id="KW-1185">Reference proteome</keyword>
<sequence>MGNSSATTNTSATLVDAVDVQPPTQLKRNKRDSDEYDVDPVFESIARNFDFKTIAPAVNYVHKPSGVYCLPPFRPHSAHTTSGRDVRDEPGFTSYFLVLAHERHAGGVYTNLLLTTNISDDMQFFRQAVDPRPPYKEKTSWRDCVLEWEEGCRSDIHGHTGSPVSQAKVSPPVTPPKIRKDLATTFCADTPPNSRTATPVGHFGGSQAKAATPLSPLNPRAGSFSPLPAHSATPTPTRARGGTPRQGQSGAFPRAGTHNTFSGTFSGSSSPSSMVSSTSMPVTDTTLFPRPAPIIKPPSTPKAPSTMAPIWCARGPPGIAIMTSNARHGRELLAEHEEVHNVKNQGVDVCGQEIRLGSIRITRTTTPSWFCFAMSQWQRITHIRSQRTLSAPSTMPKRVKAKDDPSRKKPGVTPWATGTKLAFLARRQPEWKVSLDRGGFYDNTVEGFCLKYGIGFDLQTDIAEDTPDPDPTVTPLDFSHMSEEEVVSAKKYVKYARSKISQWFRDEDKKVKTPQADFAKLFKGHVQAQRKPPTSLRVHQFYSKVYYATKVRHVFESTFNAEVAAYEERMKLAPLALVVRNRVTRECWENEPESFKELVRQAHQDEKDEQASAFKSAMNASDELVTPEDYDREISTAALYLQPIIDAIHSKLGLVVAHSGKTHGYSPSTFPEFNQDGCEDIERILVDFTKNVYTQDECDARALPGTKRCSPRDSEKSSSFDEEAHAREPSPDRHDAREQSPDRQTLNRSVDRLFTPEATPSPDHHASQSIEPDDVVTLAAGGTSVKPAADGSGVEPSAKDSHVKTAAGDPAIHPAADGSVEPAADGSVEPAADGSIEPATDGSVEPAADGSIEPAADGSVDLSVKAATDGSGVESAPDGDVDPALENRVGCAPNGSIGPAADGSVEPSVKAATDGSGVEPSAKDSHVKTAAGDPTIHPAADGSIEPATDGSVEPAADGSVEPAADGSVEPAADGSVEPAADGSIDLSVKAATDGSGVESAADGDIDPALNTHVGCAVDGVGLPLDDDAEPSTIVHPAQAVPDMLSKLSDTDVADIEKGHEHDIWLAKAPEGSPPHIAGILGACGRGRDWGCQHAGALAAFIAFEKELGYPILNHGRAVLVGSLRPSLYRDWVSRKRPYKGVVGIKDARQFGKTWWTWWQSMQPHIRVNAAGALLPVDDVLDNVTCLADWGDLDKCCGKDGLIQFLITLLWWGDAVNRPGMRVVQPDLWIEWESATQDFREVVEAIMVAPDFKKSARKRARGDDVVPPRTSSKHAQDTDSDRCGPSGEPPAKRACKDGSTSNALKRRRESNENSPPVKKARVDEGNTRANHTARQLRVNRKPSQAALRGKEGSMFGCGRRAIGEVGHGGAVSGGEGAGRGGGGGARWRGRGAVEGAGRGAVEGARRGGGVEECARPQSLSEVANNAGTKAATGGGMVSGSEERGGRREQRAVGGGRKPG</sequence>
<organism evidence="3 4">
    <name type="scientific">Schizophyllum amplum</name>
    <dbReference type="NCBI Taxonomy" id="97359"/>
    <lineage>
        <taxon>Eukaryota</taxon>
        <taxon>Fungi</taxon>
        <taxon>Dikarya</taxon>
        <taxon>Basidiomycota</taxon>
        <taxon>Agaricomycotina</taxon>
        <taxon>Agaricomycetes</taxon>
        <taxon>Agaricomycetidae</taxon>
        <taxon>Agaricales</taxon>
        <taxon>Schizophyllaceae</taxon>
        <taxon>Schizophyllum</taxon>
    </lineage>
</organism>
<comment type="caution">
    <text evidence="3">The sequence shown here is derived from an EMBL/GenBank/DDBJ whole genome shotgun (WGS) entry which is preliminary data.</text>
</comment>
<dbReference type="PANTHER" id="PTHR44826:SF3">
    <property type="entry name" value="SPORE COAT PROTEIN SP85"/>
    <property type="match status" value="1"/>
</dbReference>
<feature type="region of interest" description="Disordered" evidence="2">
    <location>
        <begin position="1255"/>
        <end position="1349"/>
    </location>
</feature>
<feature type="region of interest" description="Disordered" evidence="2">
    <location>
        <begin position="1"/>
        <end position="33"/>
    </location>
</feature>
<reference evidence="3 4" key="1">
    <citation type="journal article" date="2019" name="New Phytol.">
        <title>Comparative genomics reveals unique wood-decay strategies and fruiting body development in the Schizophyllaceae.</title>
        <authorList>
            <person name="Almasi E."/>
            <person name="Sahu N."/>
            <person name="Krizsan K."/>
            <person name="Balint B."/>
            <person name="Kovacs G.M."/>
            <person name="Kiss B."/>
            <person name="Cseklye J."/>
            <person name="Drula E."/>
            <person name="Henrissat B."/>
            <person name="Nagy I."/>
            <person name="Chovatia M."/>
            <person name="Adam C."/>
            <person name="LaButti K."/>
            <person name="Lipzen A."/>
            <person name="Riley R."/>
            <person name="Grigoriev I.V."/>
            <person name="Nagy L.G."/>
        </authorList>
    </citation>
    <scope>NUCLEOTIDE SEQUENCE [LARGE SCALE GENOMIC DNA]</scope>
    <source>
        <strain evidence="3 4">NL-1724</strain>
    </source>
</reference>
<feature type="compositionally biased region" description="Low complexity" evidence="2">
    <location>
        <begin position="1"/>
        <end position="13"/>
    </location>
</feature>
<dbReference type="OrthoDB" id="2980832at2759"/>
<feature type="region of interest" description="Disordered" evidence="2">
    <location>
        <begin position="389"/>
        <end position="413"/>
    </location>
</feature>
<dbReference type="STRING" id="97359.A0A550BRN3"/>
<feature type="compositionally biased region" description="Low complexity" evidence="2">
    <location>
        <begin position="232"/>
        <end position="248"/>
    </location>
</feature>
<dbReference type="EMBL" id="VDMD01000235">
    <property type="protein sequence ID" value="TRM55217.1"/>
    <property type="molecule type" value="Genomic_DNA"/>
</dbReference>
<keyword evidence="1" id="KW-0677">Repeat</keyword>
<protein>
    <submittedName>
        <fullName evidence="3">Uncharacterized protein</fullName>
    </submittedName>
</protein>
<feature type="compositionally biased region" description="Basic and acidic residues" evidence="2">
    <location>
        <begin position="1402"/>
        <end position="1413"/>
    </location>
</feature>
<evidence type="ECO:0000256" key="2">
    <source>
        <dbReference type="SAM" id="MobiDB-lite"/>
    </source>
</evidence>
<name>A0A550BRN3_9AGAR</name>
<dbReference type="InterPro" id="IPR051860">
    <property type="entry name" value="Plasmodium_CSP_Invasion"/>
</dbReference>
<feature type="compositionally biased region" description="Pro residues" evidence="2">
    <location>
        <begin position="290"/>
        <end position="301"/>
    </location>
</feature>
<evidence type="ECO:0000256" key="1">
    <source>
        <dbReference type="ARBA" id="ARBA00022737"/>
    </source>
</evidence>
<feature type="region of interest" description="Disordered" evidence="2">
    <location>
        <begin position="783"/>
        <end position="980"/>
    </location>
</feature>
<evidence type="ECO:0000313" key="4">
    <source>
        <dbReference type="Proteomes" id="UP000320762"/>
    </source>
</evidence>
<feature type="region of interest" description="Disordered" evidence="2">
    <location>
        <begin position="1367"/>
        <end position="1458"/>
    </location>
</feature>
<feature type="region of interest" description="Disordered" evidence="2">
    <location>
        <begin position="702"/>
        <end position="770"/>
    </location>
</feature>
<accession>A0A550BRN3</accession>
<proteinExistence type="predicted"/>
<dbReference type="Proteomes" id="UP000320762">
    <property type="component" value="Unassembled WGS sequence"/>
</dbReference>
<evidence type="ECO:0000313" key="3">
    <source>
        <dbReference type="EMBL" id="TRM55217.1"/>
    </source>
</evidence>
<feature type="compositionally biased region" description="Gly residues" evidence="2">
    <location>
        <begin position="1367"/>
        <end position="1399"/>
    </location>
</feature>
<feature type="compositionally biased region" description="Low complexity" evidence="2">
    <location>
        <begin position="260"/>
        <end position="286"/>
    </location>
</feature>
<feature type="compositionally biased region" description="Basic and acidic residues" evidence="2">
    <location>
        <begin position="710"/>
        <end position="741"/>
    </location>
</feature>